<feature type="region of interest" description="Disordered" evidence="1">
    <location>
        <begin position="30"/>
        <end position="57"/>
    </location>
</feature>
<dbReference type="OrthoDB" id="6076051at2759"/>
<keyword evidence="3" id="KW-1185">Reference proteome</keyword>
<feature type="compositionally biased region" description="Polar residues" evidence="1">
    <location>
        <begin position="44"/>
        <end position="57"/>
    </location>
</feature>
<sequence>MTSMQPSSGPSLDQLKEKYIRGGLLNSREKTGNRRYSIEKRTSISRPTTNSRRLSSENSRVFLNRQSFRDIVLKAAEHKPFLERLNSGSRNRLAGLGHQARLEKFRHIASRWKNKANGGSRIDTLPEVDYEVEMPEKPRFCATLSTEAQYAIFKGYEDVLVDKISSSLTPIEKNVHIKRIPSAAPKTNSNKSSLPIIENQPNVVLIASSQSNEVGTNVKEEATSARLKRVRNQRYMSTHFKQAMNILDDLKRHTSAETAAAVAAEGNTITVQNNICKQYQAWSQRWAKQFEFSC</sequence>
<protein>
    <submittedName>
        <fullName evidence="2">Uncharacterized protein</fullName>
    </submittedName>
</protein>
<comment type="caution">
    <text evidence="2">The sequence shown here is derived from an EMBL/GenBank/DDBJ whole genome shotgun (WGS) entry which is preliminary data.</text>
</comment>
<reference evidence="2" key="1">
    <citation type="submission" date="2020-04" db="EMBL/GenBank/DDBJ databases">
        <authorList>
            <person name="Alioto T."/>
            <person name="Alioto T."/>
            <person name="Gomez Garrido J."/>
        </authorList>
    </citation>
    <scope>NUCLEOTIDE SEQUENCE</scope>
    <source>
        <strain evidence="2">A484AB</strain>
    </source>
</reference>
<proteinExistence type="predicted"/>
<dbReference type="Proteomes" id="UP001152795">
    <property type="component" value="Unassembled WGS sequence"/>
</dbReference>
<name>A0A7D9I0X0_PARCT</name>
<feature type="compositionally biased region" description="Basic and acidic residues" evidence="1">
    <location>
        <begin position="30"/>
        <end position="42"/>
    </location>
</feature>
<gene>
    <name evidence="2" type="ORF">PACLA_8A046411</name>
</gene>
<evidence type="ECO:0000313" key="2">
    <source>
        <dbReference type="EMBL" id="CAB3994872.1"/>
    </source>
</evidence>
<evidence type="ECO:0000256" key="1">
    <source>
        <dbReference type="SAM" id="MobiDB-lite"/>
    </source>
</evidence>
<accession>A0A7D9I0X0</accession>
<organism evidence="2 3">
    <name type="scientific">Paramuricea clavata</name>
    <name type="common">Red gorgonian</name>
    <name type="synonym">Violescent sea-whip</name>
    <dbReference type="NCBI Taxonomy" id="317549"/>
    <lineage>
        <taxon>Eukaryota</taxon>
        <taxon>Metazoa</taxon>
        <taxon>Cnidaria</taxon>
        <taxon>Anthozoa</taxon>
        <taxon>Octocorallia</taxon>
        <taxon>Malacalcyonacea</taxon>
        <taxon>Plexauridae</taxon>
        <taxon>Paramuricea</taxon>
    </lineage>
</organism>
<dbReference type="AlphaFoldDB" id="A0A7D9I0X0"/>
<evidence type="ECO:0000313" key="3">
    <source>
        <dbReference type="Proteomes" id="UP001152795"/>
    </source>
</evidence>
<dbReference type="EMBL" id="CACRXK020002557">
    <property type="protein sequence ID" value="CAB3994872.1"/>
    <property type="molecule type" value="Genomic_DNA"/>
</dbReference>